<name>A0ABQ7AAW1_BRACR</name>
<keyword evidence="3" id="KW-1185">Reference proteome</keyword>
<protein>
    <submittedName>
        <fullName evidence="2">Uncharacterized protein</fullName>
    </submittedName>
</protein>
<organism evidence="2 3">
    <name type="scientific">Brassica cretica</name>
    <name type="common">Mustard</name>
    <dbReference type="NCBI Taxonomy" id="69181"/>
    <lineage>
        <taxon>Eukaryota</taxon>
        <taxon>Viridiplantae</taxon>
        <taxon>Streptophyta</taxon>
        <taxon>Embryophyta</taxon>
        <taxon>Tracheophyta</taxon>
        <taxon>Spermatophyta</taxon>
        <taxon>Magnoliopsida</taxon>
        <taxon>eudicotyledons</taxon>
        <taxon>Gunneridae</taxon>
        <taxon>Pentapetalae</taxon>
        <taxon>rosids</taxon>
        <taxon>malvids</taxon>
        <taxon>Brassicales</taxon>
        <taxon>Brassicaceae</taxon>
        <taxon>Brassiceae</taxon>
        <taxon>Brassica</taxon>
    </lineage>
</organism>
<evidence type="ECO:0000313" key="2">
    <source>
        <dbReference type="EMBL" id="KAF3494847.1"/>
    </source>
</evidence>
<reference evidence="2 3" key="1">
    <citation type="journal article" date="2020" name="BMC Genomics">
        <title>Intraspecific diversification of the crop wild relative Brassica cretica Lam. using demographic model selection.</title>
        <authorList>
            <person name="Kioukis A."/>
            <person name="Michalopoulou V.A."/>
            <person name="Briers L."/>
            <person name="Pirintsos S."/>
            <person name="Studholme D.J."/>
            <person name="Pavlidis P."/>
            <person name="Sarris P.F."/>
        </authorList>
    </citation>
    <scope>NUCLEOTIDE SEQUENCE [LARGE SCALE GENOMIC DNA]</scope>
    <source>
        <strain evidence="3">cv. PFS-1207/04</strain>
    </source>
</reference>
<proteinExistence type="predicted"/>
<dbReference type="Proteomes" id="UP000266723">
    <property type="component" value="Unassembled WGS sequence"/>
</dbReference>
<sequence length="58" mass="6465">MGGEVAVDREIRKSPSGETFDRRREERQRERGETASTSPLPTHGLTGVPRDTFLLAPN</sequence>
<evidence type="ECO:0000313" key="3">
    <source>
        <dbReference type="Proteomes" id="UP000266723"/>
    </source>
</evidence>
<feature type="region of interest" description="Disordered" evidence="1">
    <location>
        <begin position="1"/>
        <end position="58"/>
    </location>
</feature>
<feature type="compositionally biased region" description="Basic and acidic residues" evidence="1">
    <location>
        <begin position="1"/>
        <end position="33"/>
    </location>
</feature>
<gene>
    <name evidence="2" type="ORF">DY000_02053780</name>
</gene>
<comment type="caution">
    <text evidence="2">The sequence shown here is derived from an EMBL/GenBank/DDBJ whole genome shotgun (WGS) entry which is preliminary data.</text>
</comment>
<dbReference type="EMBL" id="QGKV02002055">
    <property type="protein sequence ID" value="KAF3494847.1"/>
    <property type="molecule type" value="Genomic_DNA"/>
</dbReference>
<evidence type="ECO:0000256" key="1">
    <source>
        <dbReference type="SAM" id="MobiDB-lite"/>
    </source>
</evidence>
<accession>A0ABQ7AAW1</accession>